<accession>A0A1V2KDR4</accession>
<protein>
    <submittedName>
        <fullName evidence="1">Uncharacterized protein</fullName>
    </submittedName>
</protein>
<dbReference type="RefSeq" id="WP_076950747.1">
    <property type="nucleotide sequence ID" value="NZ_MNPW01000003.1"/>
</dbReference>
<comment type="caution">
    <text evidence="1">The sequence shown here is derived from an EMBL/GenBank/DDBJ whole genome shotgun (WGS) entry which is preliminary data.</text>
</comment>
<organism evidence="1 2">
    <name type="scientific">Pseudomonas cedrina subsp. cedrina</name>
    <dbReference type="NCBI Taxonomy" id="76762"/>
    <lineage>
        <taxon>Bacteria</taxon>
        <taxon>Pseudomonadati</taxon>
        <taxon>Pseudomonadota</taxon>
        <taxon>Gammaproteobacteria</taxon>
        <taxon>Pseudomonadales</taxon>
        <taxon>Pseudomonadaceae</taxon>
        <taxon>Pseudomonas</taxon>
    </lineage>
</organism>
<gene>
    <name evidence="1" type="ORF">BLL36_06875</name>
</gene>
<evidence type="ECO:0000313" key="1">
    <source>
        <dbReference type="EMBL" id="ONH55832.1"/>
    </source>
</evidence>
<dbReference type="AlphaFoldDB" id="A0A1V2KDR4"/>
<name>A0A1V2KDR4_PSECE</name>
<sequence>MDDEFYMQDSRSHAYVGDGLSFWGFGSSGYVTDLAKAQVFTREGACGYRDTDIPWPRAYVDAQARVGVDCQNITLSEALDQHPAAAEFYIQKLQCWNGNNLIWLCEDGILTSDLSKAVVVSRAHTITWTGKLGSTGATVWPKPYIDKFARRLVERDDVNIKEAFRGTGIKLAKPQKPRMMMFNCDSCGRFISDAQRYREDCRNCGTSNTP</sequence>
<evidence type="ECO:0000313" key="2">
    <source>
        <dbReference type="Proteomes" id="UP000189295"/>
    </source>
</evidence>
<dbReference type="OrthoDB" id="9020461at2"/>
<reference evidence="1 2" key="1">
    <citation type="submission" date="2016-10" db="EMBL/GenBank/DDBJ databases">
        <title>Pseudomonas lactis sp. nov. and Pseudomonas paralactis sp. nov., isolated from bovine raw milk.</title>
        <authorList>
            <person name="Von Neubeck M."/>
            <person name="Huptas C."/>
            <person name="Glueck C."/>
            <person name="Krewinkel M."/>
            <person name="Stoeckel M."/>
            <person name="Stressler T."/>
            <person name="Fischer L."/>
            <person name="Hinrichs J."/>
            <person name="Scherer S."/>
            <person name="Wenning M."/>
        </authorList>
    </citation>
    <scope>NUCLEOTIDE SEQUENCE [LARGE SCALE GENOMIC DNA]</scope>
    <source>
        <strain evidence="1 2">DSM 17516</strain>
    </source>
</reference>
<dbReference type="Proteomes" id="UP000189295">
    <property type="component" value="Unassembled WGS sequence"/>
</dbReference>
<dbReference type="EMBL" id="MNPW01000003">
    <property type="protein sequence ID" value="ONH55832.1"/>
    <property type="molecule type" value="Genomic_DNA"/>
</dbReference>
<proteinExistence type="predicted"/>